<dbReference type="Gene3D" id="1.10.287.470">
    <property type="entry name" value="Helix hairpin bin"/>
    <property type="match status" value="1"/>
</dbReference>
<keyword evidence="9" id="KW-1185">Reference proteome</keyword>
<dbReference type="Gene3D" id="2.40.50.100">
    <property type="match status" value="1"/>
</dbReference>
<feature type="coiled-coil region" evidence="4">
    <location>
        <begin position="97"/>
        <end position="131"/>
    </location>
</feature>
<organism evidence="8 9">
    <name type="scientific">Peteryoungia desertarenae</name>
    <dbReference type="NCBI Taxonomy" id="1813451"/>
    <lineage>
        <taxon>Bacteria</taxon>
        <taxon>Pseudomonadati</taxon>
        <taxon>Pseudomonadota</taxon>
        <taxon>Alphaproteobacteria</taxon>
        <taxon>Hyphomicrobiales</taxon>
        <taxon>Rhizobiaceae</taxon>
        <taxon>Peteryoungia</taxon>
    </lineage>
</organism>
<evidence type="ECO:0000259" key="7">
    <source>
        <dbReference type="Pfam" id="PF25967"/>
    </source>
</evidence>
<dbReference type="Gene3D" id="2.40.30.170">
    <property type="match status" value="1"/>
</dbReference>
<dbReference type="InterPro" id="IPR058625">
    <property type="entry name" value="MdtA-like_BSH"/>
</dbReference>
<dbReference type="EMBL" id="CP058351">
    <property type="protein sequence ID" value="QLF71555.1"/>
    <property type="molecule type" value="Genomic_DNA"/>
</dbReference>
<dbReference type="InterPro" id="IPR006143">
    <property type="entry name" value="RND_pump_MFP"/>
</dbReference>
<evidence type="ECO:0000259" key="6">
    <source>
        <dbReference type="Pfam" id="PF25954"/>
    </source>
</evidence>
<evidence type="ECO:0000313" key="8">
    <source>
        <dbReference type="EMBL" id="QLF71555.1"/>
    </source>
</evidence>
<evidence type="ECO:0000259" key="5">
    <source>
        <dbReference type="Pfam" id="PF25917"/>
    </source>
</evidence>
<evidence type="ECO:0000256" key="4">
    <source>
        <dbReference type="SAM" id="Coils"/>
    </source>
</evidence>
<proteinExistence type="inferred from homology"/>
<dbReference type="Proteomes" id="UP000308530">
    <property type="component" value="Plasmid pPRADMK78_01"/>
</dbReference>
<name>A0ABX6QSP4_9HYPH</name>
<protein>
    <submittedName>
        <fullName evidence="8">Efflux RND transporter periplasmic adaptor subunit</fullName>
    </submittedName>
</protein>
<feature type="domain" description="Multidrug resistance protein MdtA-like C-terminal permuted SH3" evidence="7">
    <location>
        <begin position="292"/>
        <end position="350"/>
    </location>
</feature>
<dbReference type="Gene3D" id="2.40.420.20">
    <property type="match status" value="1"/>
</dbReference>
<sequence>MPVFGQTTKFLLPLAFVISLAGCSNEVEETVQAPELRPVKVIEMASVSTTRALRYSGSVTARSEAATGFRVAGKIVERSVEIGDRVQAGDVMARLDATDFGLQVQSAEANLEAAERQVETSEFALKRTEQLFRQQVTTKAQLEQAQLAYNQSIASRNSAKAVLEQTRNQVEYSRLTADRDGIVTAIDADAGQVVAAGSPVVTVAADGERDVVIAVPETDILAFSAGKPVDVTFWSNRSLKLPGTVREVAGSADRLSRTFTVRIGLPSDPSVLLGMTATVEATAPVAAPYYDVPLAALSRDEADAMIVWTVNRVDGTVQARPVTVEEFSDTGVKVTDGLRTGDLVVIAGTQFLSQNMRVRLADEELARSAQLTDRPRIVATR</sequence>
<dbReference type="NCBIfam" id="TIGR01730">
    <property type="entry name" value="RND_mfp"/>
    <property type="match status" value="1"/>
</dbReference>
<evidence type="ECO:0000313" key="9">
    <source>
        <dbReference type="Proteomes" id="UP000308530"/>
    </source>
</evidence>
<reference evidence="8 9" key="1">
    <citation type="submission" date="2020-06" db="EMBL/GenBank/DDBJ databases">
        <title>Genome sequence of Rhizobium sp strain ADMK78.</title>
        <authorList>
            <person name="Rahi P."/>
        </authorList>
    </citation>
    <scope>NUCLEOTIDE SEQUENCE [LARGE SCALE GENOMIC DNA]</scope>
    <source>
        <strain evidence="8 9">ADMK78</strain>
        <plasmid evidence="8 9">pPRADMK78_01</plasmid>
    </source>
</reference>
<evidence type="ECO:0000256" key="3">
    <source>
        <dbReference type="ARBA" id="ARBA00022448"/>
    </source>
</evidence>
<dbReference type="RefSeq" id="WP_138287708.1">
    <property type="nucleotide sequence ID" value="NZ_CP058351.1"/>
</dbReference>
<dbReference type="InterPro" id="IPR058792">
    <property type="entry name" value="Beta-barrel_RND_2"/>
</dbReference>
<evidence type="ECO:0000256" key="2">
    <source>
        <dbReference type="ARBA" id="ARBA00009477"/>
    </source>
</evidence>
<dbReference type="Pfam" id="PF25954">
    <property type="entry name" value="Beta-barrel_RND_2"/>
    <property type="match status" value="1"/>
</dbReference>
<keyword evidence="4" id="KW-0175">Coiled coil</keyword>
<keyword evidence="3" id="KW-0813">Transport</keyword>
<dbReference type="InterPro" id="IPR058627">
    <property type="entry name" value="MdtA-like_C"/>
</dbReference>
<accession>A0ABX6QSP4</accession>
<dbReference type="PANTHER" id="PTHR30469">
    <property type="entry name" value="MULTIDRUG RESISTANCE PROTEIN MDTA"/>
    <property type="match status" value="1"/>
</dbReference>
<dbReference type="PANTHER" id="PTHR30469:SF15">
    <property type="entry name" value="HLYD FAMILY OF SECRETION PROTEINS"/>
    <property type="match status" value="1"/>
</dbReference>
<comment type="subcellular location">
    <subcellularLocation>
        <location evidence="1">Cell envelope</location>
    </subcellularLocation>
</comment>
<feature type="domain" description="Multidrug resistance protein MdtA-like barrel-sandwich hybrid" evidence="5">
    <location>
        <begin position="69"/>
        <end position="200"/>
    </location>
</feature>
<geneLocation type="plasmid" evidence="8 9">
    <name>pPRADMK78_01</name>
</geneLocation>
<feature type="domain" description="CusB-like beta-barrel" evidence="6">
    <location>
        <begin position="211"/>
        <end position="283"/>
    </location>
</feature>
<comment type="similarity">
    <text evidence="2">Belongs to the membrane fusion protein (MFP) (TC 8.A.1) family.</text>
</comment>
<dbReference type="Pfam" id="PF25967">
    <property type="entry name" value="RND-MFP_C"/>
    <property type="match status" value="1"/>
</dbReference>
<gene>
    <name evidence="8" type="ORF">FE840_018000</name>
</gene>
<dbReference type="SUPFAM" id="SSF111369">
    <property type="entry name" value="HlyD-like secretion proteins"/>
    <property type="match status" value="1"/>
</dbReference>
<dbReference type="Pfam" id="PF25917">
    <property type="entry name" value="BSH_RND"/>
    <property type="match status" value="1"/>
</dbReference>
<evidence type="ECO:0000256" key="1">
    <source>
        <dbReference type="ARBA" id="ARBA00004196"/>
    </source>
</evidence>
<keyword evidence="8" id="KW-0614">Plasmid</keyword>